<protein>
    <submittedName>
        <fullName evidence="2">Uncharacterized protein</fullName>
    </submittedName>
</protein>
<dbReference type="EMBL" id="KQ461073">
    <property type="protein sequence ID" value="KPJ09597.1"/>
    <property type="molecule type" value="Genomic_DNA"/>
</dbReference>
<evidence type="ECO:0000256" key="1">
    <source>
        <dbReference type="SAM" id="MobiDB-lite"/>
    </source>
</evidence>
<name>A0A194QVU7_PAPMA</name>
<dbReference type="InParanoid" id="A0A194QVU7"/>
<proteinExistence type="predicted"/>
<dbReference type="Proteomes" id="UP000053240">
    <property type="component" value="Unassembled WGS sequence"/>
</dbReference>
<keyword evidence="3" id="KW-1185">Reference proteome</keyword>
<evidence type="ECO:0000313" key="2">
    <source>
        <dbReference type="EMBL" id="KPJ09597.1"/>
    </source>
</evidence>
<feature type="region of interest" description="Disordered" evidence="1">
    <location>
        <begin position="111"/>
        <end position="131"/>
    </location>
</feature>
<reference evidence="2 3" key="1">
    <citation type="journal article" date="2015" name="Nat. Commun.">
        <title>Outbred genome sequencing and CRISPR/Cas9 gene editing in butterflies.</title>
        <authorList>
            <person name="Li X."/>
            <person name="Fan D."/>
            <person name="Zhang W."/>
            <person name="Liu G."/>
            <person name="Zhang L."/>
            <person name="Zhao L."/>
            <person name="Fang X."/>
            <person name="Chen L."/>
            <person name="Dong Y."/>
            <person name="Chen Y."/>
            <person name="Ding Y."/>
            <person name="Zhao R."/>
            <person name="Feng M."/>
            <person name="Zhu Y."/>
            <person name="Feng Y."/>
            <person name="Jiang X."/>
            <person name="Zhu D."/>
            <person name="Xiang H."/>
            <person name="Feng X."/>
            <person name="Li S."/>
            <person name="Wang J."/>
            <person name="Zhang G."/>
            <person name="Kronforst M.R."/>
            <person name="Wang W."/>
        </authorList>
    </citation>
    <scope>NUCLEOTIDE SEQUENCE [LARGE SCALE GENOMIC DNA]</scope>
    <source>
        <strain evidence="2">Ya'a_city_454_Pm</strain>
        <tissue evidence="2">Whole body</tissue>
    </source>
</reference>
<gene>
    <name evidence="2" type="ORF">RR48_13231</name>
</gene>
<feature type="compositionally biased region" description="Basic residues" evidence="1">
    <location>
        <begin position="116"/>
        <end position="131"/>
    </location>
</feature>
<evidence type="ECO:0000313" key="3">
    <source>
        <dbReference type="Proteomes" id="UP000053240"/>
    </source>
</evidence>
<accession>A0A194QVU7</accession>
<dbReference type="AlphaFoldDB" id="A0A194QVU7"/>
<organism evidence="2 3">
    <name type="scientific">Papilio machaon</name>
    <name type="common">Old World swallowtail butterfly</name>
    <dbReference type="NCBI Taxonomy" id="76193"/>
    <lineage>
        <taxon>Eukaryota</taxon>
        <taxon>Metazoa</taxon>
        <taxon>Ecdysozoa</taxon>
        <taxon>Arthropoda</taxon>
        <taxon>Hexapoda</taxon>
        <taxon>Insecta</taxon>
        <taxon>Pterygota</taxon>
        <taxon>Neoptera</taxon>
        <taxon>Endopterygota</taxon>
        <taxon>Lepidoptera</taxon>
        <taxon>Glossata</taxon>
        <taxon>Ditrysia</taxon>
        <taxon>Papilionoidea</taxon>
        <taxon>Papilionidae</taxon>
        <taxon>Papilioninae</taxon>
        <taxon>Papilio</taxon>
    </lineage>
</organism>
<sequence>MTMKENIRIIKKPEAKYYVANWKEFKMPEEISESKLRNILSMAASFKRLEICPFGADQFHFCEKFNMDKVYAKIISDAIQVENTTERKDLKDEIKCTDSLRNGTCVTNTTQTLNKKEKKKLREKKKMKSNN</sequence>